<proteinExistence type="predicted"/>
<feature type="region of interest" description="Disordered" evidence="1">
    <location>
        <begin position="202"/>
        <end position="280"/>
    </location>
</feature>
<evidence type="ECO:0000313" key="2">
    <source>
        <dbReference type="EMBL" id="KZP13826.1"/>
    </source>
</evidence>
<accession>A0A166CMX3</accession>
<dbReference type="Proteomes" id="UP000076532">
    <property type="component" value="Unassembled WGS sequence"/>
</dbReference>
<reference evidence="2 3" key="1">
    <citation type="journal article" date="2016" name="Mol. Biol. Evol.">
        <title>Comparative Genomics of Early-Diverging Mushroom-Forming Fungi Provides Insights into the Origins of Lignocellulose Decay Capabilities.</title>
        <authorList>
            <person name="Nagy L.G."/>
            <person name="Riley R."/>
            <person name="Tritt A."/>
            <person name="Adam C."/>
            <person name="Daum C."/>
            <person name="Floudas D."/>
            <person name="Sun H."/>
            <person name="Yadav J.S."/>
            <person name="Pangilinan J."/>
            <person name="Larsson K.H."/>
            <person name="Matsuura K."/>
            <person name="Barry K."/>
            <person name="Labutti K."/>
            <person name="Kuo R."/>
            <person name="Ohm R.A."/>
            <person name="Bhattacharya S.S."/>
            <person name="Shirouzu T."/>
            <person name="Yoshinaga Y."/>
            <person name="Martin F.M."/>
            <person name="Grigoriev I.V."/>
            <person name="Hibbett D.S."/>
        </authorList>
    </citation>
    <scope>NUCLEOTIDE SEQUENCE [LARGE SCALE GENOMIC DNA]</scope>
    <source>
        <strain evidence="2 3">CBS 109695</strain>
    </source>
</reference>
<feature type="compositionally biased region" description="Acidic residues" evidence="1">
    <location>
        <begin position="223"/>
        <end position="253"/>
    </location>
</feature>
<organism evidence="2 3">
    <name type="scientific">Athelia psychrophila</name>
    <dbReference type="NCBI Taxonomy" id="1759441"/>
    <lineage>
        <taxon>Eukaryota</taxon>
        <taxon>Fungi</taxon>
        <taxon>Dikarya</taxon>
        <taxon>Basidiomycota</taxon>
        <taxon>Agaricomycotina</taxon>
        <taxon>Agaricomycetes</taxon>
        <taxon>Agaricomycetidae</taxon>
        <taxon>Atheliales</taxon>
        <taxon>Atheliaceae</taxon>
        <taxon>Athelia</taxon>
    </lineage>
</organism>
<evidence type="ECO:0000256" key="1">
    <source>
        <dbReference type="SAM" id="MobiDB-lite"/>
    </source>
</evidence>
<dbReference type="OrthoDB" id="5568181at2759"/>
<evidence type="ECO:0000313" key="3">
    <source>
        <dbReference type="Proteomes" id="UP000076532"/>
    </source>
</evidence>
<dbReference type="EMBL" id="KV417627">
    <property type="protein sequence ID" value="KZP13826.1"/>
    <property type="molecule type" value="Genomic_DNA"/>
</dbReference>
<evidence type="ECO:0008006" key="4">
    <source>
        <dbReference type="Google" id="ProtNLM"/>
    </source>
</evidence>
<name>A0A166CMX3_9AGAM</name>
<keyword evidence="3" id="KW-1185">Reference proteome</keyword>
<sequence length="280" mass="29852">MSQSSLPPPPLPLSSLESLKFKATQLQESILALQSLIEYGGMHAMPSWPDVLSKYNVLLSQSLNLSVGLAGIAPGTAATGGGAGSGNQLTRIALHPSTSMTDTALDNELIPLLRNQQTTDVLRMENDTVRRLGEKMQTGGVAAILGIGSTTKGEPDDKPTYSETAEELSTIREAHDARVDRAIRAVTMLRDKYDWKARVEVEVEEPEELEWDPRRTTVAESTGDNEEAGGDVDMHDDDGSDDEGESVDDEDTVDAMVVGDSVATPVSVSGSAEARTPGTT</sequence>
<dbReference type="Gene3D" id="1.20.58.1710">
    <property type="match status" value="1"/>
</dbReference>
<dbReference type="AlphaFoldDB" id="A0A166CMX3"/>
<protein>
    <recommendedName>
        <fullName evidence="4">Mediator of RNA polymerase II transcription subunit 8</fullName>
    </recommendedName>
</protein>
<gene>
    <name evidence="2" type="ORF">FIBSPDRAFT_834749</name>
</gene>